<evidence type="ECO:0000313" key="4">
    <source>
        <dbReference type="EMBL" id="AET50465.1"/>
    </source>
</evidence>
<dbReference type="EMBL" id="JN987242">
    <property type="protein sequence ID" value="AET50465.1"/>
    <property type="molecule type" value="mRNA"/>
</dbReference>
<feature type="chain" id="PRO_5010845524" evidence="3">
    <location>
        <begin position="21"/>
        <end position="270"/>
    </location>
</feature>
<reference evidence="6" key="4">
    <citation type="submission" date="2013-10" db="EMBL/GenBank/DDBJ databases">
        <title>Genomic analysis of the causative agents of coccidiosis in chickens.</title>
        <authorList>
            <person name="Reid A.J."/>
            <person name="Blake D."/>
            <person name="Billington K."/>
            <person name="Browne H."/>
            <person name="Dunn M."/>
            <person name="Hung S."/>
            <person name="Kawahara F."/>
            <person name="Miranda-Saavedra D."/>
            <person name="Mourier T."/>
            <person name="Nagra H."/>
            <person name="Otto T.D."/>
            <person name="Rawlings N."/>
            <person name="Sanchez A."/>
            <person name="Sanders M."/>
            <person name="Subramaniam C."/>
            <person name="Tay Y."/>
            <person name="Dear P."/>
            <person name="Doerig C."/>
            <person name="Gruber A."/>
            <person name="Parkinson J."/>
            <person name="Shirley M."/>
            <person name="Wan K.L."/>
            <person name="Berriman M."/>
            <person name="Tomley F."/>
            <person name="Pain A."/>
        </authorList>
    </citation>
    <scope>NUCLEOTIDE SEQUENCE [LARGE SCALE GENOMIC DNA]</scope>
    <source>
        <strain evidence="6">Houghton</strain>
    </source>
</reference>
<dbReference type="EMBL" id="HG673747">
    <property type="protein sequence ID" value="CDJ37168.1"/>
    <property type="molecule type" value="Genomic_DNA"/>
</dbReference>
<dbReference type="RefSeq" id="XP_013228006.1">
    <property type="nucleotide sequence ID" value="XM_013372552.1"/>
</dbReference>
<dbReference type="Proteomes" id="UP000030747">
    <property type="component" value="Unassembled WGS sequence"/>
</dbReference>
<evidence type="ECO:0000256" key="3">
    <source>
        <dbReference type="SAM" id="SignalP"/>
    </source>
</evidence>
<gene>
    <name evidence="5" type="primary">sag17</name>
    <name evidence="6" type="ORF">ETH_00013130</name>
</gene>
<accession>Q70CD3</accession>
<feature type="region of interest" description="Disordered" evidence="1">
    <location>
        <begin position="84"/>
        <end position="106"/>
    </location>
</feature>
<protein>
    <submittedName>
        <fullName evidence="6">SAG family member (Sag17)</fullName>
    </submittedName>
    <submittedName>
        <fullName evidence="5">Surface antigen 17</fullName>
    </submittedName>
</protein>
<evidence type="ECO:0000256" key="1">
    <source>
        <dbReference type="SAM" id="MobiDB-lite"/>
    </source>
</evidence>
<evidence type="ECO:0000313" key="6">
    <source>
        <dbReference type="EMBL" id="CDJ37168.1"/>
    </source>
</evidence>
<evidence type="ECO:0000313" key="5">
    <source>
        <dbReference type="EMBL" id="CAE52302.1"/>
    </source>
</evidence>
<dbReference type="VEuPathDB" id="ToxoDB:ETH2_0632100"/>
<organism evidence="5">
    <name type="scientific">Eimeria tenella</name>
    <name type="common">Coccidian parasite</name>
    <dbReference type="NCBI Taxonomy" id="5802"/>
    <lineage>
        <taxon>Eukaryota</taxon>
        <taxon>Sar</taxon>
        <taxon>Alveolata</taxon>
        <taxon>Apicomplexa</taxon>
        <taxon>Conoidasida</taxon>
        <taxon>Coccidia</taxon>
        <taxon>Eucoccidiorida</taxon>
        <taxon>Eimeriorina</taxon>
        <taxon>Eimeriidae</taxon>
        <taxon>Eimeria</taxon>
    </lineage>
</organism>
<dbReference type="AlphaFoldDB" id="Q70CD3"/>
<evidence type="ECO:0000256" key="2">
    <source>
        <dbReference type="SAM" id="Phobius"/>
    </source>
</evidence>
<keyword evidence="2" id="KW-0812">Transmembrane</keyword>
<keyword evidence="2" id="KW-1133">Transmembrane helix</keyword>
<reference evidence="6" key="5">
    <citation type="submission" date="2013-10" db="EMBL/GenBank/DDBJ databases">
        <authorList>
            <person name="Aslett M."/>
        </authorList>
    </citation>
    <scope>NUCLEOTIDE SEQUENCE [LARGE SCALE GENOMIC DNA]</scope>
    <source>
        <strain evidence="6">Houghton</strain>
    </source>
</reference>
<dbReference type="SMR" id="Q70CD3"/>
<feature type="transmembrane region" description="Helical" evidence="2">
    <location>
        <begin position="250"/>
        <end position="269"/>
    </location>
</feature>
<keyword evidence="7" id="KW-1185">Reference proteome</keyword>
<name>Q70CD3_EIMTE</name>
<feature type="signal peptide" evidence="3">
    <location>
        <begin position="1"/>
        <end position="20"/>
    </location>
</feature>
<reference evidence="5" key="2">
    <citation type="submission" date="2003-10" db="EMBL/GenBank/DDBJ databases">
        <authorList>
            <person name="Tomley F.M."/>
        </authorList>
    </citation>
    <scope>NUCLEOTIDE SEQUENCE</scope>
    <source>
        <strain evidence="5">Houghton</strain>
    </source>
</reference>
<reference evidence="4" key="3">
    <citation type="journal article" date="2012" name="BMC Genomics">
        <title>Characterisation of full-length cDNA sequences provides insights into the Eimeria tenella transcriptome.</title>
        <authorList>
            <person name="Amiruddin N."/>
            <person name="Lee X.W."/>
            <person name="Blake D.P."/>
            <person name="Suzuki Y."/>
            <person name="Tay Y.L."/>
            <person name="Lim L.S."/>
            <person name="Tomley F.M."/>
            <person name="Watanabe J."/>
            <person name="Sugimoto C."/>
            <person name="Wan K.L."/>
        </authorList>
    </citation>
    <scope>NUCLEOTIDE SEQUENCE</scope>
    <source>
        <strain evidence="4">Houghton</strain>
    </source>
</reference>
<dbReference type="EMBL" id="AJ586541">
    <property type="protein sequence ID" value="CAE52302.1"/>
    <property type="molecule type" value="mRNA"/>
</dbReference>
<proteinExistence type="evidence at transcript level"/>
<dbReference type="GeneID" id="25251793"/>
<sequence length="270" mass="28741">MRRPGLLTCYISLLAGAATAHFSAAVITRSANTNPHYGIVETEAAFLQAAATPIETTDATTACLPTMNMLRVLNLRDQALEALQPETGGTTVQEGEEEDDQEELTKSNTVAEIAKGLAGTDADKCEAGATANAKTHTGLVIPFEYSTTFDCGSLIQDHFTTGLTHIQESNFDPATGTYDTGKAPFDNLSASNVANIMWSKSKKASCAVTNNCRAGHNVLYCRFVDAIKPEDKPFTTELYEALLQRQAGSASIALTSIATTFFCAALLLLS</sequence>
<keyword evidence="2" id="KW-0472">Membrane</keyword>
<reference evidence="5" key="1">
    <citation type="submission" date="2003-10" db="EMBL/GenBank/DDBJ databases">
        <title>Eimeria tenella sporozoites and merozoites differentially express glycosylphosphatidylinositol-anchored variant surface proteins.</title>
        <authorList>
            <person name="Tabares E."/>
            <person name="Ferguson D."/>
            <person name="Clark J."/>
            <person name="Soon P.E."/>
            <person name="Wan K.L."/>
            <person name="Tomley F."/>
        </authorList>
    </citation>
    <scope>NUCLEOTIDE SEQUENCE</scope>
    <source>
        <strain evidence="5">Houghton</strain>
    </source>
</reference>
<dbReference type="OrthoDB" id="348012at2759"/>
<keyword evidence="3" id="KW-0732">Signal</keyword>
<evidence type="ECO:0000313" key="7">
    <source>
        <dbReference type="Proteomes" id="UP000030747"/>
    </source>
</evidence>
<dbReference type="VEuPathDB" id="ToxoDB:ETH_00013130"/>